<dbReference type="OMA" id="AVYSVWA"/>
<evidence type="ECO:0000313" key="3">
    <source>
        <dbReference type="EMBL" id="RHN42716.1"/>
    </source>
</evidence>
<reference evidence="1 5" key="3">
    <citation type="journal article" date="2014" name="BMC Genomics">
        <title>An improved genome release (version Mt4.0) for the model legume Medicago truncatula.</title>
        <authorList>
            <person name="Tang H."/>
            <person name="Krishnakumar V."/>
            <person name="Bidwell S."/>
            <person name="Rosen B."/>
            <person name="Chan A."/>
            <person name="Zhou S."/>
            <person name="Gentzbittel L."/>
            <person name="Childs K.L."/>
            <person name="Yandell M."/>
            <person name="Gundlach H."/>
            <person name="Mayer K.F."/>
            <person name="Schwartz D.C."/>
            <person name="Town C.D."/>
        </authorList>
    </citation>
    <scope>GENOME REANNOTATION</scope>
    <source>
        <strain evidence="4 5">cv. Jemalong A17</strain>
    </source>
</reference>
<dbReference type="EMBL" id="CM001224">
    <property type="protein sequence ID" value="AET04349.1"/>
    <property type="molecule type" value="Genomic_DNA"/>
</dbReference>
<evidence type="ECO:0000313" key="4">
    <source>
        <dbReference type="EnsemblPlants" id="AET04349"/>
    </source>
</evidence>
<dbReference type="Proteomes" id="UP000002051">
    <property type="component" value="Chromosome 8"/>
</dbReference>
<dbReference type="InterPro" id="IPR009097">
    <property type="entry name" value="Cyclic_Pdiesterase"/>
</dbReference>
<dbReference type="STRING" id="3880.G7L7Z2"/>
<dbReference type="EMBL" id="PSQE01000008">
    <property type="protein sequence ID" value="RHN42716.1"/>
    <property type="molecule type" value="Genomic_DNA"/>
</dbReference>
<dbReference type="KEGG" id="mtr:11410369"/>
<dbReference type="AlphaFoldDB" id="G7L7Z2"/>
<name>G7L7Z2_MEDTR</name>
<keyword evidence="5" id="KW-1185">Reference proteome</keyword>
<dbReference type="PaxDb" id="3880-AET04349"/>
<dbReference type="InterPro" id="IPR012386">
    <property type="entry name" value="Cyclic-nucl_3Pdiesterase"/>
</dbReference>
<dbReference type="EnsemblPlants" id="AET04349">
    <property type="protein sequence ID" value="AET04349"/>
    <property type="gene ID" value="MTR_8g087820"/>
</dbReference>
<dbReference type="GO" id="GO:0009187">
    <property type="term" value="P:cyclic nucleotide metabolic process"/>
    <property type="evidence" value="ECO:0000318"/>
    <property type="project" value="GO_Central"/>
</dbReference>
<dbReference type="Gene3D" id="3.90.1140.10">
    <property type="entry name" value="Cyclic phosphodiesterase"/>
    <property type="match status" value="1"/>
</dbReference>
<dbReference type="Proteomes" id="UP000265566">
    <property type="component" value="Chromosome 8"/>
</dbReference>
<evidence type="ECO:0000313" key="1">
    <source>
        <dbReference type="EMBL" id="AET04349.1"/>
    </source>
</evidence>
<reference evidence="4" key="4">
    <citation type="submission" date="2015-04" db="UniProtKB">
        <authorList>
            <consortium name="EnsemblPlants"/>
        </authorList>
    </citation>
    <scope>IDENTIFICATION</scope>
    <source>
        <strain evidence="4">cv. Jemalong A17</strain>
    </source>
</reference>
<sequence length="184" mass="20639">MATSSIKKEVYSVWAIPPEDVRDRLTKLMTSLRSDFGGPQFEPHMTVVGAIELTPDDALKKLRSASEGVKSFQVTVDRVSAGTFFYQCVYLLLHPTPQILETNAHCCTHFGYKNSTPYMPHVSLVYGDLTDEEKQKAQERANILDNSLSGLSFQISKLALYKTDTEDKSLKSWEKIAECTLTPN</sequence>
<dbReference type="PANTHER" id="PTHR28141:SF1">
    <property type="entry name" value="2',3'-CYCLIC-NUCLEOTIDE 3'-PHOSPHODIESTERASE"/>
    <property type="match status" value="1"/>
</dbReference>
<dbReference type="EMBL" id="BT148749">
    <property type="protein sequence ID" value="AFK48543.1"/>
    <property type="molecule type" value="mRNA"/>
</dbReference>
<evidence type="ECO:0000313" key="5">
    <source>
        <dbReference type="Proteomes" id="UP000002051"/>
    </source>
</evidence>
<reference evidence="1 5" key="1">
    <citation type="journal article" date="2011" name="Nature">
        <title>The Medicago genome provides insight into the evolution of rhizobial symbioses.</title>
        <authorList>
            <person name="Young N.D."/>
            <person name="Debelle F."/>
            <person name="Oldroyd G.E."/>
            <person name="Geurts R."/>
            <person name="Cannon S.B."/>
            <person name="Udvardi M.K."/>
            <person name="Benedito V.A."/>
            <person name="Mayer K.F."/>
            <person name="Gouzy J."/>
            <person name="Schoof H."/>
            <person name="Van de Peer Y."/>
            <person name="Proost S."/>
            <person name="Cook D.R."/>
            <person name="Meyers B.C."/>
            <person name="Spannagl M."/>
            <person name="Cheung F."/>
            <person name="De Mita S."/>
            <person name="Krishnakumar V."/>
            <person name="Gundlach H."/>
            <person name="Zhou S."/>
            <person name="Mudge J."/>
            <person name="Bharti A.K."/>
            <person name="Murray J.D."/>
            <person name="Naoumkina M.A."/>
            <person name="Rosen B."/>
            <person name="Silverstein K.A."/>
            <person name="Tang H."/>
            <person name="Rombauts S."/>
            <person name="Zhao P.X."/>
            <person name="Zhou P."/>
            <person name="Barbe V."/>
            <person name="Bardou P."/>
            <person name="Bechner M."/>
            <person name="Bellec A."/>
            <person name="Berger A."/>
            <person name="Berges H."/>
            <person name="Bidwell S."/>
            <person name="Bisseling T."/>
            <person name="Choisne N."/>
            <person name="Couloux A."/>
            <person name="Denny R."/>
            <person name="Deshpande S."/>
            <person name="Dai X."/>
            <person name="Doyle J.J."/>
            <person name="Dudez A.M."/>
            <person name="Farmer A.D."/>
            <person name="Fouteau S."/>
            <person name="Franken C."/>
            <person name="Gibelin C."/>
            <person name="Gish J."/>
            <person name="Goldstein S."/>
            <person name="Gonzalez A.J."/>
            <person name="Green P.J."/>
            <person name="Hallab A."/>
            <person name="Hartog M."/>
            <person name="Hua A."/>
            <person name="Humphray S.J."/>
            <person name="Jeong D.H."/>
            <person name="Jing Y."/>
            <person name="Jocker A."/>
            <person name="Kenton S.M."/>
            <person name="Kim D.J."/>
            <person name="Klee K."/>
            <person name="Lai H."/>
            <person name="Lang C."/>
            <person name="Lin S."/>
            <person name="Macmil S.L."/>
            <person name="Magdelenat G."/>
            <person name="Matthews L."/>
            <person name="McCorrison J."/>
            <person name="Monaghan E.L."/>
            <person name="Mun J.H."/>
            <person name="Najar F.Z."/>
            <person name="Nicholson C."/>
            <person name="Noirot C."/>
            <person name="O'Bleness M."/>
            <person name="Paule C.R."/>
            <person name="Poulain J."/>
            <person name="Prion F."/>
            <person name="Qin B."/>
            <person name="Qu C."/>
            <person name="Retzel E.F."/>
            <person name="Riddle C."/>
            <person name="Sallet E."/>
            <person name="Samain S."/>
            <person name="Samson N."/>
            <person name="Sanders I."/>
            <person name="Saurat O."/>
            <person name="Scarpelli C."/>
            <person name="Schiex T."/>
            <person name="Segurens B."/>
            <person name="Severin A.J."/>
            <person name="Sherrier D.J."/>
            <person name="Shi R."/>
            <person name="Sims S."/>
            <person name="Singer S.R."/>
            <person name="Sinharoy S."/>
            <person name="Sterck L."/>
            <person name="Viollet A."/>
            <person name="Wang B.B."/>
            <person name="Wang K."/>
            <person name="Wang M."/>
            <person name="Wang X."/>
            <person name="Warfsmann J."/>
            <person name="Weissenbach J."/>
            <person name="White D.D."/>
            <person name="White J.D."/>
            <person name="Wiley G.B."/>
            <person name="Wincker P."/>
            <person name="Xing Y."/>
            <person name="Yang L."/>
            <person name="Yao Z."/>
            <person name="Ying F."/>
            <person name="Zhai J."/>
            <person name="Zhou L."/>
            <person name="Zuber A."/>
            <person name="Denarie J."/>
            <person name="Dixon R.A."/>
            <person name="May G.D."/>
            <person name="Schwartz D.C."/>
            <person name="Rogers J."/>
            <person name="Quetier F."/>
            <person name="Town C.D."/>
            <person name="Roe B.A."/>
        </authorList>
    </citation>
    <scope>NUCLEOTIDE SEQUENCE [LARGE SCALE GENOMIC DNA]</scope>
    <source>
        <strain evidence="1">A17</strain>
        <strain evidence="4 5">cv. Jemalong A17</strain>
    </source>
</reference>
<dbReference type="Pfam" id="PF07823">
    <property type="entry name" value="CPDase"/>
    <property type="match status" value="1"/>
</dbReference>
<dbReference type="ExpressionAtlas" id="G7L7Z2">
    <property type="expression patterns" value="differential"/>
</dbReference>
<gene>
    <name evidence="4" type="primary">11410369</name>
    <name evidence="1" type="ordered locus">MTR_8g087820</name>
    <name evidence="3" type="ORF">MtrunA17_Chr8g0380011</name>
</gene>
<proteinExistence type="evidence at transcript level"/>
<dbReference type="GO" id="GO:0016874">
    <property type="term" value="F:ligase activity"/>
    <property type="evidence" value="ECO:0007669"/>
    <property type="project" value="UniProtKB-KW"/>
</dbReference>
<organism evidence="1 5">
    <name type="scientific">Medicago truncatula</name>
    <name type="common">Barrel medic</name>
    <name type="synonym">Medicago tribuloides</name>
    <dbReference type="NCBI Taxonomy" id="3880"/>
    <lineage>
        <taxon>Eukaryota</taxon>
        <taxon>Viridiplantae</taxon>
        <taxon>Streptophyta</taxon>
        <taxon>Embryophyta</taxon>
        <taxon>Tracheophyta</taxon>
        <taxon>Spermatophyta</taxon>
        <taxon>Magnoliopsida</taxon>
        <taxon>eudicotyledons</taxon>
        <taxon>Gunneridae</taxon>
        <taxon>Pentapetalae</taxon>
        <taxon>rosids</taxon>
        <taxon>fabids</taxon>
        <taxon>Fabales</taxon>
        <taxon>Fabaceae</taxon>
        <taxon>Papilionoideae</taxon>
        <taxon>50 kb inversion clade</taxon>
        <taxon>NPAAA clade</taxon>
        <taxon>Hologalegina</taxon>
        <taxon>IRL clade</taxon>
        <taxon>Trifolieae</taxon>
        <taxon>Medicago</taxon>
    </lineage>
</organism>
<keyword evidence="3" id="KW-0436">Ligase</keyword>
<dbReference type="eggNOG" id="ENOG502QPX1">
    <property type="taxonomic scope" value="Eukaryota"/>
</dbReference>
<protein>
    <submittedName>
        <fullName evidence="1">Cyclic phosphodiesterase-like protein</fullName>
    </submittedName>
    <submittedName>
        <fullName evidence="3">Putative RNA ligase/cyclic nucleotide phosphodiesterase</fullName>
    </submittedName>
</protein>
<dbReference type="FunFam" id="3.90.1140.10:FF:000007">
    <property type="entry name" value="Cyclic phosphodiesterase"/>
    <property type="match status" value="1"/>
</dbReference>
<accession>G7L7Z2</accession>
<dbReference type="PANTHER" id="PTHR28141">
    <property type="entry name" value="2',3'-CYCLIC-NUCLEOTIDE 3'-PHOSPHODIESTERASE"/>
    <property type="match status" value="1"/>
</dbReference>
<dbReference type="OrthoDB" id="514292at2759"/>
<dbReference type="PIRSF" id="PIRSF017903">
    <property type="entry name" value="CPDase_plant"/>
    <property type="match status" value="1"/>
</dbReference>
<dbReference type="HOGENOM" id="CLU_081919_1_0_1"/>
<evidence type="ECO:0000313" key="2">
    <source>
        <dbReference type="EMBL" id="AFK48543.1"/>
    </source>
</evidence>
<dbReference type="Gramene" id="rna49199">
    <property type="protein sequence ID" value="RHN42716.1"/>
    <property type="gene ID" value="gene49199"/>
</dbReference>
<reference evidence="2" key="2">
    <citation type="submission" date="2012-05" db="EMBL/GenBank/DDBJ databases">
        <authorList>
            <person name="Krishnakumar V."/>
            <person name="Cheung F."/>
            <person name="Xiao Y."/>
            <person name="Chan A."/>
            <person name="Moskal W.A."/>
            <person name="Town C.D."/>
        </authorList>
    </citation>
    <scope>NUCLEOTIDE SEQUENCE</scope>
</reference>
<dbReference type="SUPFAM" id="SSF55144">
    <property type="entry name" value="LigT-like"/>
    <property type="match status" value="1"/>
</dbReference>
<dbReference type="GO" id="GO:0004113">
    <property type="term" value="F:2',3'-cyclic-nucleotide 3'-phosphodiesterase activity"/>
    <property type="evidence" value="ECO:0000318"/>
    <property type="project" value="GO_Central"/>
</dbReference>
<reference evidence="3" key="5">
    <citation type="journal article" date="2018" name="Nat. Plants">
        <title>Whole-genome landscape of Medicago truncatula symbiotic genes.</title>
        <authorList>
            <person name="Pecrix Y."/>
            <person name="Gamas P."/>
            <person name="Carrere S."/>
        </authorList>
    </citation>
    <scope>NUCLEOTIDE SEQUENCE</scope>
    <source>
        <tissue evidence="3">Leaves</tissue>
    </source>
</reference>